<feature type="repeat" description="TPR" evidence="3">
    <location>
        <begin position="278"/>
        <end position="311"/>
    </location>
</feature>
<evidence type="ECO:0000256" key="2">
    <source>
        <dbReference type="ARBA" id="ARBA00022803"/>
    </source>
</evidence>
<dbReference type="Pfam" id="PF13424">
    <property type="entry name" value="TPR_12"/>
    <property type="match status" value="2"/>
</dbReference>
<dbReference type="PROSITE" id="PS51996">
    <property type="entry name" value="TR_MART"/>
    <property type="match status" value="1"/>
</dbReference>
<proteinExistence type="predicted"/>
<dbReference type="Proteomes" id="UP000663870">
    <property type="component" value="Unassembled WGS sequence"/>
</dbReference>
<reference evidence="5" key="1">
    <citation type="submission" date="2021-02" db="EMBL/GenBank/DDBJ databases">
        <authorList>
            <person name="Nowell W R."/>
        </authorList>
    </citation>
    <scope>NUCLEOTIDE SEQUENCE</scope>
</reference>
<dbReference type="Gene3D" id="1.25.40.10">
    <property type="entry name" value="Tetratricopeptide repeat domain"/>
    <property type="match status" value="1"/>
</dbReference>
<dbReference type="EMBL" id="CAJNOL010007512">
    <property type="protein sequence ID" value="CAF1628973.1"/>
    <property type="molecule type" value="Genomic_DNA"/>
</dbReference>
<evidence type="ECO:0000256" key="3">
    <source>
        <dbReference type="PROSITE-ProRule" id="PRU00339"/>
    </source>
</evidence>
<evidence type="ECO:0000313" key="12">
    <source>
        <dbReference type="EMBL" id="CAF1635512.1"/>
    </source>
</evidence>
<dbReference type="EMBL" id="CAJNOH010006725">
    <property type="protein sequence ID" value="CAF1439751.1"/>
    <property type="molecule type" value="Genomic_DNA"/>
</dbReference>
<evidence type="ECO:0000259" key="4">
    <source>
        <dbReference type="Pfam" id="PF03496"/>
    </source>
</evidence>
<dbReference type="EMBL" id="CAJNOH010005978">
    <property type="protein sequence ID" value="CAF1416448.1"/>
    <property type="molecule type" value="Genomic_DNA"/>
</dbReference>
<dbReference type="Pfam" id="PF03496">
    <property type="entry name" value="ADPrib_exo_Tox"/>
    <property type="match status" value="1"/>
</dbReference>
<dbReference type="InterPro" id="IPR003540">
    <property type="entry name" value="ADP-ribosyltransferase"/>
</dbReference>
<evidence type="ECO:0000313" key="7">
    <source>
        <dbReference type="EMBL" id="CAF1439751.1"/>
    </source>
</evidence>
<evidence type="ECO:0000313" key="8">
    <source>
        <dbReference type="EMBL" id="CAF1439801.1"/>
    </source>
</evidence>
<feature type="domain" description="ADP ribosyltransferase" evidence="4">
    <location>
        <begin position="38"/>
        <end position="178"/>
    </location>
</feature>
<comment type="caution">
    <text evidence="5">The sequence shown here is derived from an EMBL/GenBank/DDBJ whole genome shotgun (WGS) entry which is preliminary data.</text>
</comment>
<dbReference type="GO" id="GO:0005576">
    <property type="term" value="C:extracellular region"/>
    <property type="evidence" value="ECO:0007669"/>
    <property type="project" value="InterPro"/>
</dbReference>
<keyword evidence="2 3" id="KW-0802">TPR repeat</keyword>
<evidence type="ECO:0000256" key="1">
    <source>
        <dbReference type="ARBA" id="ARBA00022737"/>
    </source>
</evidence>
<dbReference type="SMART" id="SM00028">
    <property type="entry name" value="TPR"/>
    <property type="match status" value="2"/>
</dbReference>
<evidence type="ECO:0000313" key="14">
    <source>
        <dbReference type="EMBL" id="CAF1635534.1"/>
    </source>
</evidence>
<keyword evidence="1" id="KW-0677">Repeat</keyword>
<name>A0A815M436_9BILA</name>
<dbReference type="InterPro" id="IPR019734">
    <property type="entry name" value="TPR_rpt"/>
</dbReference>
<dbReference type="EMBL" id="CAJNOL010008328">
    <property type="protein sequence ID" value="CAF1635534.1"/>
    <property type="molecule type" value="Genomic_DNA"/>
</dbReference>
<evidence type="ECO:0000313" key="9">
    <source>
        <dbReference type="EMBL" id="CAF1439847.1"/>
    </source>
</evidence>
<dbReference type="InterPro" id="IPR011990">
    <property type="entry name" value="TPR-like_helical_dom_sf"/>
</dbReference>
<dbReference type="PROSITE" id="PS50293">
    <property type="entry name" value="TPR_REGION"/>
    <property type="match status" value="1"/>
</dbReference>
<evidence type="ECO:0000313" key="10">
    <source>
        <dbReference type="EMBL" id="CAF1628973.1"/>
    </source>
</evidence>
<dbReference type="Proteomes" id="UP000663854">
    <property type="component" value="Unassembled WGS sequence"/>
</dbReference>
<dbReference type="EMBL" id="CAJNOL010008326">
    <property type="protein sequence ID" value="CAF1635512.1"/>
    <property type="molecule type" value="Genomic_DNA"/>
</dbReference>
<dbReference type="PANTHER" id="PTHR45641:SF19">
    <property type="entry name" value="NEPHROCYSTIN-3"/>
    <property type="match status" value="1"/>
</dbReference>
<evidence type="ECO:0000313" key="15">
    <source>
        <dbReference type="Proteomes" id="UP000663854"/>
    </source>
</evidence>
<organism evidence="5 15">
    <name type="scientific">Rotaria sordida</name>
    <dbReference type="NCBI Taxonomy" id="392033"/>
    <lineage>
        <taxon>Eukaryota</taxon>
        <taxon>Metazoa</taxon>
        <taxon>Spiralia</taxon>
        <taxon>Gnathifera</taxon>
        <taxon>Rotifera</taxon>
        <taxon>Eurotatoria</taxon>
        <taxon>Bdelloidea</taxon>
        <taxon>Philodinida</taxon>
        <taxon>Philodinidae</taxon>
        <taxon>Rotaria</taxon>
    </lineage>
</organism>
<evidence type="ECO:0000313" key="5">
    <source>
        <dbReference type="EMBL" id="CAF1416448.1"/>
    </source>
</evidence>
<evidence type="ECO:0000313" key="11">
    <source>
        <dbReference type="EMBL" id="CAF1635502.1"/>
    </source>
</evidence>
<dbReference type="EMBL" id="CAJNOL010008325">
    <property type="protein sequence ID" value="CAF1635502.1"/>
    <property type="molecule type" value="Genomic_DNA"/>
</dbReference>
<sequence length="344" mass="40691">MCKHYYRRNPKELTLIDQFEREYRSEEEICWYSKESFVYKLINKALRSEDIDLLYTFRFFIGDLSQNLNREHEKILTSEEEMLIVYRGAKLDKEEFDKLKENQGKRISTNGYLSTNVVSVLFQIKYYVKQIGKTVIFADITQFSEYPEEKEVLCDLNACFTIESIEQNESIQLINMNVSNEGQIITKDYIELTQKETEEKSVSIVFGRLTCNLGYYDKSLKYFQQLLNDPNDEDLAWIEYSIGRALHFKGELQEAREYYNRAYDRMMMNNPARIKDSAPVLNNIGLVLHKQRQYNEALNYHQRALKMKEKYYPCGHVGIATSLNNIGLILYDQGKYDEALGYRQ</sequence>
<evidence type="ECO:0000313" key="6">
    <source>
        <dbReference type="EMBL" id="CAF1439712.1"/>
    </source>
</evidence>
<dbReference type="PANTHER" id="PTHR45641">
    <property type="entry name" value="TETRATRICOPEPTIDE REPEAT PROTEIN (AFU_ORTHOLOGUE AFUA_6G03870)"/>
    <property type="match status" value="1"/>
</dbReference>
<dbReference type="EMBL" id="CAJNOH010006726">
    <property type="protein sequence ID" value="CAF1439801.1"/>
    <property type="molecule type" value="Genomic_DNA"/>
</dbReference>
<evidence type="ECO:0000313" key="16">
    <source>
        <dbReference type="Proteomes" id="UP000663870"/>
    </source>
</evidence>
<dbReference type="EMBL" id="CAJNOH010006724">
    <property type="protein sequence ID" value="CAF1439712.1"/>
    <property type="molecule type" value="Genomic_DNA"/>
</dbReference>
<dbReference type="PROSITE" id="PS50005">
    <property type="entry name" value="TPR"/>
    <property type="match status" value="1"/>
</dbReference>
<dbReference type="EMBL" id="CAJNOH010006727">
    <property type="protein sequence ID" value="CAF1439847.1"/>
    <property type="molecule type" value="Genomic_DNA"/>
</dbReference>
<dbReference type="SUPFAM" id="SSF48452">
    <property type="entry name" value="TPR-like"/>
    <property type="match status" value="1"/>
</dbReference>
<accession>A0A815M436</accession>
<dbReference type="AlphaFoldDB" id="A0A815M436"/>
<dbReference type="EMBL" id="CAJNOL010008327">
    <property type="protein sequence ID" value="CAF1635524.1"/>
    <property type="molecule type" value="Genomic_DNA"/>
</dbReference>
<dbReference type="Gene3D" id="3.90.176.10">
    <property type="entry name" value="Toxin ADP-ribosyltransferase, Chain A, domain 1"/>
    <property type="match status" value="1"/>
</dbReference>
<dbReference type="SUPFAM" id="SSF56399">
    <property type="entry name" value="ADP-ribosylation"/>
    <property type="match status" value="1"/>
</dbReference>
<evidence type="ECO:0000313" key="13">
    <source>
        <dbReference type="EMBL" id="CAF1635524.1"/>
    </source>
</evidence>
<keyword evidence="16" id="KW-1185">Reference proteome</keyword>
<gene>
    <name evidence="10" type="ORF">JXQ802_LOCUS51539</name>
    <name evidence="11" type="ORF">JXQ802_LOCUS52431</name>
    <name evidence="12" type="ORF">JXQ802_LOCUS52433</name>
    <name evidence="13" type="ORF">JXQ802_LOCUS52435</name>
    <name evidence="14" type="ORF">JXQ802_LOCUS52437</name>
    <name evidence="5" type="ORF">PYM288_LOCUS35297</name>
    <name evidence="6" type="ORF">PYM288_LOCUS36099</name>
    <name evidence="7" type="ORF">PYM288_LOCUS36101</name>
    <name evidence="8" type="ORF">PYM288_LOCUS36103</name>
    <name evidence="9" type="ORF">PYM288_LOCUS36105</name>
</gene>
<protein>
    <recommendedName>
        <fullName evidence="4">ADP ribosyltransferase domain-containing protein</fullName>
    </recommendedName>
</protein>